<dbReference type="RefSeq" id="XP_024574757.1">
    <property type="nucleotide sequence ID" value="XM_024723819.1"/>
</dbReference>
<keyword evidence="2" id="KW-1185">Reference proteome</keyword>
<proteinExistence type="predicted"/>
<evidence type="ECO:0000313" key="2">
    <source>
        <dbReference type="Proteomes" id="UP000054928"/>
    </source>
</evidence>
<dbReference type="EMBL" id="CCYD01000321">
    <property type="protein sequence ID" value="CEG38388.1"/>
    <property type="molecule type" value="Genomic_DNA"/>
</dbReference>
<name>A0A0P1ADG1_PLAHL</name>
<reference evidence="2" key="1">
    <citation type="submission" date="2014-09" db="EMBL/GenBank/DDBJ databases">
        <authorList>
            <person name="Sharma Rahul"/>
            <person name="Thines Marco"/>
        </authorList>
    </citation>
    <scope>NUCLEOTIDE SEQUENCE [LARGE SCALE GENOMIC DNA]</scope>
</reference>
<dbReference type="AlphaFoldDB" id="A0A0P1ADG1"/>
<sequence>MSDAMTKLVNELVNGNIKQKLYDSLKIKLFRLLKLTHLYYSNRPTLDDPIKRLISEFNKLRGEVALGNNNPELIEELKQITIDLHENKLISPSDFQAMMTHL</sequence>
<dbReference type="GeneID" id="36403521"/>
<protein>
    <submittedName>
        <fullName evidence="1">Uncharacterized protein</fullName>
    </submittedName>
</protein>
<evidence type="ECO:0000313" key="1">
    <source>
        <dbReference type="EMBL" id="CEG38388.1"/>
    </source>
</evidence>
<organism evidence="1 2">
    <name type="scientific">Plasmopara halstedii</name>
    <name type="common">Downy mildew of sunflower</name>
    <dbReference type="NCBI Taxonomy" id="4781"/>
    <lineage>
        <taxon>Eukaryota</taxon>
        <taxon>Sar</taxon>
        <taxon>Stramenopiles</taxon>
        <taxon>Oomycota</taxon>
        <taxon>Peronosporomycetes</taxon>
        <taxon>Peronosporales</taxon>
        <taxon>Peronosporaceae</taxon>
        <taxon>Plasmopara</taxon>
    </lineage>
</organism>
<dbReference type="Proteomes" id="UP000054928">
    <property type="component" value="Unassembled WGS sequence"/>
</dbReference>
<accession>A0A0P1ADG1</accession>
<dbReference type="OrthoDB" id="128115at2759"/>